<sequence length="199" mass="22248">MRTRFICSVNNEAVLKALFKIKDDELSYARAIQVAMETEDAAKVAKETVHGIQPRLVNKLQHEPRSSPPVSSGGHSTNHGPRYTRAFPQVVCVRCGRSNQISKVCPYLTATCHFCQRKGHLQSVCLQKKRGNKPAIKTIYKQRLQTVKRQGEIPELLQPISLNGKKFDFEIDTGAGDNFCSGDVWVKLGKPCLQQPTSQ</sequence>
<keyword evidence="2" id="KW-1185">Reference proteome</keyword>
<dbReference type="Gene3D" id="4.10.60.10">
    <property type="entry name" value="Zinc finger, CCHC-type"/>
    <property type="match status" value="1"/>
</dbReference>
<evidence type="ECO:0000313" key="2">
    <source>
        <dbReference type="Proteomes" id="UP000695022"/>
    </source>
</evidence>
<evidence type="ECO:0000313" key="3">
    <source>
        <dbReference type="RefSeq" id="XP_014676131.1"/>
    </source>
</evidence>
<evidence type="ECO:0000256" key="1">
    <source>
        <dbReference type="SAM" id="MobiDB-lite"/>
    </source>
</evidence>
<name>A0ABM1EVB0_PRICU</name>
<dbReference type="Proteomes" id="UP000695022">
    <property type="component" value="Unplaced"/>
</dbReference>
<gene>
    <name evidence="3" type="primary">LOC106816090</name>
</gene>
<organism evidence="2 3">
    <name type="scientific">Priapulus caudatus</name>
    <name type="common">Priapulid worm</name>
    <dbReference type="NCBI Taxonomy" id="37621"/>
    <lineage>
        <taxon>Eukaryota</taxon>
        <taxon>Metazoa</taxon>
        <taxon>Ecdysozoa</taxon>
        <taxon>Scalidophora</taxon>
        <taxon>Priapulida</taxon>
        <taxon>Priapulimorpha</taxon>
        <taxon>Priapulimorphida</taxon>
        <taxon>Priapulidae</taxon>
        <taxon>Priapulus</taxon>
    </lineage>
</organism>
<proteinExistence type="predicted"/>
<feature type="region of interest" description="Disordered" evidence="1">
    <location>
        <begin position="56"/>
        <end position="82"/>
    </location>
</feature>
<dbReference type="InterPro" id="IPR036875">
    <property type="entry name" value="Znf_CCHC_sf"/>
</dbReference>
<accession>A0ABM1EVB0</accession>
<dbReference type="RefSeq" id="XP_014676131.1">
    <property type="nucleotide sequence ID" value="XM_014820645.1"/>
</dbReference>
<dbReference type="SUPFAM" id="SSF57756">
    <property type="entry name" value="Retrovirus zinc finger-like domains"/>
    <property type="match status" value="1"/>
</dbReference>
<reference evidence="3" key="1">
    <citation type="submission" date="2025-08" db="UniProtKB">
        <authorList>
            <consortium name="RefSeq"/>
        </authorList>
    </citation>
    <scope>IDENTIFICATION</scope>
</reference>
<protein>
    <submittedName>
        <fullName evidence="3">Uncharacterized protein LOC106816090</fullName>
    </submittedName>
</protein>
<dbReference type="GeneID" id="106816090"/>
<feature type="compositionally biased region" description="Polar residues" evidence="1">
    <location>
        <begin position="68"/>
        <end position="79"/>
    </location>
</feature>